<evidence type="ECO:0000259" key="2">
    <source>
        <dbReference type="Pfam" id="PF13400"/>
    </source>
</evidence>
<dbReference type="Pfam" id="PF13400">
    <property type="entry name" value="Tad"/>
    <property type="match status" value="1"/>
</dbReference>
<protein>
    <submittedName>
        <fullName evidence="3">Putative Flp pilus-assembly TadE/G-like</fullName>
    </submittedName>
</protein>
<reference evidence="4" key="1">
    <citation type="submission" date="2016-10" db="EMBL/GenBank/DDBJ databases">
        <authorList>
            <person name="Varghese N."/>
            <person name="Submissions S."/>
        </authorList>
    </citation>
    <scope>NUCLEOTIDE SEQUENCE [LARGE SCALE GENOMIC DNA]</scope>
    <source>
        <strain evidence="4">LMG 24000</strain>
    </source>
</reference>
<feature type="transmembrane region" description="Helical" evidence="1">
    <location>
        <begin position="20"/>
        <end position="40"/>
    </location>
</feature>
<name>A0A1H4HH93_9BURK</name>
<accession>A0A1H4HH93</accession>
<dbReference type="AlphaFoldDB" id="A0A1H4HH93"/>
<gene>
    <name evidence="3" type="ORF">SAMN05192564_10961</name>
</gene>
<dbReference type="OrthoDB" id="8595764at2"/>
<dbReference type="InterPro" id="IPR028087">
    <property type="entry name" value="Tad_N"/>
</dbReference>
<evidence type="ECO:0000313" key="4">
    <source>
        <dbReference type="Proteomes" id="UP000198638"/>
    </source>
</evidence>
<keyword evidence="1" id="KW-0472">Membrane</keyword>
<evidence type="ECO:0000313" key="3">
    <source>
        <dbReference type="EMBL" id="SEB21229.1"/>
    </source>
</evidence>
<feature type="domain" description="Putative Flp pilus-assembly TadG-like N-terminal" evidence="2">
    <location>
        <begin position="19"/>
        <end position="66"/>
    </location>
</feature>
<keyword evidence="4" id="KW-1185">Reference proteome</keyword>
<dbReference type="RefSeq" id="WP_090536946.1">
    <property type="nucleotide sequence ID" value="NZ_FNRQ01000009.1"/>
</dbReference>
<dbReference type="EMBL" id="FNRQ01000009">
    <property type="protein sequence ID" value="SEB21229.1"/>
    <property type="molecule type" value="Genomic_DNA"/>
</dbReference>
<dbReference type="STRING" id="83784.SAMN05192564_10961"/>
<sequence length="422" mass="43363">MRRVIKSGACGAARRGERGVIAIIVALTLVVLIGFAGLALDLGKLYVAKSELSNAADACALAAARDLTGALPLVTAEAAGITVGAANRVLLQSENVALATNSNVTFSKLFSGPYLTQNQFGAGDVPGIGFVRCTVNRANISNWFMQVVSAALGRSTVSATAVASTTQAQTTCALPMYVCQPPAPATINKYDWLCSKTGPTVPAPCDKIKGNFGWLDLTGGGANGLAGLFSGAGYCQVPTSTTLNTKPGLSNSVPAAYNTRFGIYAGGQYKTPADGPSDFTGYAYTNNWLLASNTQQGSFTDFLTQRLKFTPYQGDAAAGISTTDGNASPPPNSNYKQGADRRLAIIPVVSNCSSVTGASTPVTVASWACVLLLHPMTTNATNDPTIVQYLGSASDAGTPCATQGIPGSTAIAWGPKVPVLVQ</sequence>
<organism evidence="3 4">
    <name type="scientific">Paraburkholderia sartisoli</name>
    <dbReference type="NCBI Taxonomy" id="83784"/>
    <lineage>
        <taxon>Bacteria</taxon>
        <taxon>Pseudomonadati</taxon>
        <taxon>Pseudomonadota</taxon>
        <taxon>Betaproteobacteria</taxon>
        <taxon>Burkholderiales</taxon>
        <taxon>Burkholderiaceae</taxon>
        <taxon>Paraburkholderia</taxon>
    </lineage>
</organism>
<keyword evidence="1" id="KW-1133">Transmembrane helix</keyword>
<evidence type="ECO:0000256" key="1">
    <source>
        <dbReference type="SAM" id="Phobius"/>
    </source>
</evidence>
<keyword evidence="1" id="KW-0812">Transmembrane</keyword>
<proteinExistence type="predicted"/>
<dbReference type="Proteomes" id="UP000198638">
    <property type="component" value="Unassembled WGS sequence"/>
</dbReference>